<dbReference type="AlphaFoldDB" id="A0A2P2JNK0"/>
<organism evidence="1">
    <name type="scientific">Rhizophora mucronata</name>
    <name type="common">Asiatic mangrove</name>
    <dbReference type="NCBI Taxonomy" id="61149"/>
    <lineage>
        <taxon>Eukaryota</taxon>
        <taxon>Viridiplantae</taxon>
        <taxon>Streptophyta</taxon>
        <taxon>Embryophyta</taxon>
        <taxon>Tracheophyta</taxon>
        <taxon>Spermatophyta</taxon>
        <taxon>Magnoliopsida</taxon>
        <taxon>eudicotyledons</taxon>
        <taxon>Gunneridae</taxon>
        <taxon>Pentapetalae</taxon>
        <taxon>rosids</taxon>
        <taxon>fabids</taxon>
        <taxon>Malpighiales</taxon>
        <taxon>Rhizophoraceae</taxon>
        <taxon>Rhizophora</taxon>
    </lineage>
</organism>
<name>A0A2P2JNK0_RHIMU</name>
<sequence>MLLTVSTRQLPQAIWRYCRVLVCLWVFFVSKGYLDEWRLAGSLGSNLSVRNATTCWLHNCKFFYCH</sequence>
<proteinExistence type="predicted"/>
<dbReference type="EMBL" id="GGEC01014549">
    <property type="protein sequence ID" value="MBW95032.1"/>
    <property type="molecule type" value="Transcribed_RNA"/>
</dbReference>
<evidence type="ECO:0000313" key="1">
    <source>
        <dbReference type="EMBL" id="MBW95032.1"/>
    </source>
</evidence>
<reference evidence="1" key="1">
    <citation type="submission" date="2018-02" db="EMBL/GenBank/DDBJ databases">
        <title>Rhizophora mucronata_Transcriptome.</title>
        <authorList>
            <person name="Meera S.P."/>
            <person name="Sreeshan A."/>
            <person name="Augustine A."/>
        </authorList>
    </citation>
    <scope>NUCLEOTIDE SEQUENCE</scope>
    <source>
        <tissue evidence="1">Leaf</tissue>
    </source>
</reference>
<protein>
    <submittedName>
        <fullName evidence="1">Uncharacterized protein</fullName>
    </submittedName>
</protein>
<accession>A0A2P2JNK0</accession>